<dbReference type="InterPro" id="IPR036052">
    <property type="entry name" value="TrpB-like_PALP_sf"/>
</dbReference>
<dbReference type="GeneID" id="28815630"/>
<dbReference type="InterPro" id="IPR001926">
    <property type="entry name" value="TrpB-like_PALP"/>
</dbReference>
<dbReference type="RefSeq" id="XP_018066290.1">
    <property type="nucleotide sequence ID" value="XM_018205904.1"/>
</dbReference>
<evidence type="ECO:0000256" key="5">
    <source>
        <dbReference type="SAM" id="MobiDB-lite"/>
    </source>
</evidence>
<dbReference type="GO" id="GO:0003941">
    <property type="term" value="F:L-serine ammonia-lyase activity"/>
    <property type="evidence" value="ECO:0007669"/>
    <property type="project" value="TreeGrafter"/>
</dbReference>
<evidence type="ECO:0000256" key="2">
    <source>
        <dbReference type="ARBA" id="ARBA00010869"/>
    </source>
</evidence>
<protein>
    <submittedName>
        <fullName evidence="7">IlvA, threonine dehydratase</fullName>
    </submittedName>
</protein>
<feature type="domain" description="Tryptophan synthase beta chain-like PALP" evidence="6">
    <location>
        <begin position="65"/>
        <end position="353"/>
    </location>
</feature>
<dbReference type="FunCoup" id="A0A194WVE3">
    <property type="interactions" value="1178"/>
</dbReference>
<dbReference type="EMBL" id="KQ947425">
    <property type="protein sequence ID" value="KUJ11935.1"/>
    <property type="molecule type" value="Genomic_DNA"/>
</dbReference>
<dbReference type="Pfam" id="PF00291">
    <property type="entry name" value="PALP"/>
    <property type="match status" value="1"/>
</dbReference>
<dbReference type="GO" id="GO:0018114">
    <property type="term" value="F:threonine racemase activity"/>
    <property type="evidence" value="ECO:0007669"/>
    <property type="project" value="TreeGrafter"/>
</dbReference>
<feature type="region of interest" description="Disordered" evidence="5">
    <location>
        <begin position="398"/>
        <end position="418"/>
    </location>
</feature>
<keyword evidence="8" id="KW-1185">Reference proteome</keyword>
<dbReference type="InParanoid" id="A0A194WVE3"/>
<dbReference type="GO" id="GO:0005524">
    <property type="term" value="F:ATP binding"/>
    <property type="evidence" value="ECO:0007669"/>
    <property type="project" value="TreeGrafter"/>
</dbReference>
<reference evidence="7 8" key="1">
    <citation type="submission" date="2015-10" db="EMBL/GenBank/DDBJ databases">
        <title>Full genome of DAOMC 229536 Phialocephala scopiformis, a fungal endophyte of spruce producing the potent anti-insectan compound rugulosin.</title>
        <authorList>
            <consortium name="DOE Joint Genome Institute"/>
            <person name="Walker A.K."/>
            <person name="Frasz S.L."/>
            <person name="Seifert K.A."/>
            <person name="Miller J.D."/>
            <person name="Mondo S.J."/>
            <person name="Labutti K."/>
            <person name="Lipzen A."/>
            <person name="Dockter R."/>
            <person name="Kennedy M."/>
            <person name="Grigoriev I.V."/>
            <person name="Spatafora J.W."/>
        </authorList>
    </citation>
    <scope>NUCLEOTIDE SEQUENCE [LARGE SCALE GENOMIC DNA]</scope>
    <source>
        <strain evidence="7 8">CBS 120377</strain>
    </source>
</reference>
<dbReference type="Proteomes" id="UP000070700">
    <property type="component" value="Unassembled WGS sequence"/>
</dbReference>
<comment type="similarity">
    <text evidence="2">Belongs to the serine/threonine dehydratase family.</text>
</comment>
<evidence type="ECO:0000256" key="1">
    <source>
        <dbReference type="ARBA" id="ARBA00001933"/>
    </source>
</evidence>
<dbReference type="Gene3D" id="3.40.50.1100">
    <property type="match status" value="2"/>
</dbReference>
<keyword evidence="4" id="KW-0456">Lyase</keyword>
<dbReference type="KEGG" id="psco:LY89DRAFT_216023"/>
<dbReference type="GO" id="GO:0030170">
    <property type="term" value="F:pyridoxal phosphate binding"/>
    <property type="evidence" value="ECO:0007669"/>
    <property type="project" value="TreeGrafter"/>
</dbReference>
<gene>
    <name evidence="7" type="ORF">LY89DRAFT_216023</name>
</gene>
<comment type="cofactor">
    <cofactor evidence="1">
        <name>pyridoxal 5'-phosphate</name>
        <dbReference type="ChEBI" id="CHEBI:597326"/>
    </cofactor>
</comment>
<evidence type="ECO:0000256" key="3">
    <source>
        <dbReference type="ARBA" id="ARBA00022898"/>
    </source>
</evidence>
<sequence>MADPKKSPPLTRDSVIAAHALIKEHIHYTPVLTNTTLTDLASTPQAPAALVGTPWVGQEPAKPIIRLWFKCENLQKVGAFKVRGAFHALKRLMTEQGWEEGGGREKGVVTHSSGNHAQALSLAARTMGVPAHIVMPTISTPSKIAATKGYGANVIFSGSTSVKREAVVEEVIKKTGARLVPPYDHPDIMLGQGTLGIELQEQVERMIASGQSEGQSQPKCSFKLDGQGKGKRKGLNAIIAPCGGGGMLSGVALSCENTGISVFGAEPEFEGADDCKRGFESGKRVEIVKTLTIADGLRTPVGVYPWSVIYERRLVRQMFSVSEEMIKKALKLVLERMKVVVEPSAVVPLAVALFNEDFRKMVEKEGGEDGWDLGIVFSGGNVSLEALGKLFEVPAEKAGRQEGKLGKDGEKVAENVAG</sequence>
<keyword evidence="3" id="KW-0663">Pyridoxal phosphate</keyword>
<dbReference type="GO" id="GO:0000287">
    <property type="term" value="F:magnesium ion binding"/>
    <property type="evidence" value="ECO:0007669"/>
    <property type="project" value="TreeGrafter"/>
</dbReference>
<dbReference type="FunFam" id="3.40.50.1100:FF:000005">
    <property type="entry name" value="Threonine dehydratase catabolic"/>
    <property type="match status" value="1"/>
</dbReference>
<organism evidence="7 8">
    <name type="scientific">Mollisia scopiformis</name>
    <name type="common">Conifer needle endophyte fungus</name>
    <name type="synonym">Phialocephala scopiformis</name>
    <dbReference type="NCBI Taxonomy" id="149040"/>
    <lineage>
        <taxon>Eukaryota</taxon>
        <taxon>Fungi</taxon>
        <taxon>Dikarya</taxon>
        <taxon>Ascomycota</taxon>
        <taxon>Pezizomycotina</taxon>
        <taxon>Leotiomycetes</taxon>
        <taxon>Helotiales</taxon>
        <taxon>Mollisiaceae</taxon>
        <taxon>Mollisia</taxon>
    </lineage>
</organism>
<dbReference type="PANTHER" id="PTHR43050">
    <property type="entry name" value="SERINE / THREONINE RACEMASE FAMILY MEMBER"/>
    <property type="match status" value="1"/>
</dbReference>
<dbReference type="AlphaFoldDB" id="A0A194WVE3"/>
<evidence type="ECO:0000256" key="4">
    <source>
        <dbReference type="ARBA" id="ARBA00023239"/>
    </source>
</evidence>
<accession>A0A194WVE3</accession>
<proteinExistence type="inferred from homology"/>
<dbReference type="GO" id="GO:0030378">
    <property type="term" value="F:serine racemase activity"/>
    <property type="evidence" value="ECO:0007669"/>
    <property type="project" value="TreeGrafter"/>
</dbReference>
<dbReference type="STRING" id="149040.A0A194WVE3"/>
<dbReference type="PANTHER" id="PTHR43050:SF1">
    <property type="entry name" value="SERINE RACEMASE"/>
    <property type="match status" value="1"/>
</dbReference>
<dbReference type="GO" id="GO:0008721">
    <property type="term" value="F:D-serine ammonia-lyase activity"/>
    <property type="evidence" value="ECO:0007669"/>
    <property type="project" value="TreeGrafter"/>
</dbReference>
<name>A0A194WVE3_MOLSC</name>
<dbReference type="CDD" id="cd01562">
    <property type="entry name" value="Thr-dehyd"/>
    <property type="match status" value="1"/>
</dbReference>
<evidence type="ECO:0000259" key="6">
    <source>
        <dbReference type="Pfam" id="PF00291"/>
    </source>
</evidence>
<evidence type="ECO:0000313" key="7">
    <source>
        <dbReference type="EMBL" id="KUJ11935.1"/>
    </source>
</evidence>
<dbReference type="SUPFAM" id="SSF53686">
    <property type="entry name" value="Tryptophan synthase beta subunit-like PLP-dependent enzymes"/>
    <property type="match status" value="1"/>
</dbReference>
<dbReference type="OrthoDB" id="271064at2759"/>
<evidence type="ECO:0000313" key="8">
    <source>
        <dbReference type="Proteomes" id="UP000070700"/>
    </source>
</evidence>